<sequence length="552" mass="62346">MSRTYDDSMFIDTFEHEYTWLNGFMRNVRRFSAKNAIIDPETNRSWTYGSMNKEVNRFAHALQKDGVKKDDIVMAALRNSPAFAMSYVAPRKIGAILLAANFNLASGEMALLIDHNKPKIIIYSANIKNVILEAEKKCSHKPERFILADNIENEAIPEGHVSYEDYIEGMSEDEPQINFRPHIYDEVLRLCTSGTTALPKSVPLNDINEVLSAHDVIMHYPLNPNDACLNMTPWFHRGGCHCGGPCPSFYVGCAVVVMRAFQPKNTLDWVSKYSITFLMGAPANLEMLSRAQERTPKDLSSLKGIITMGAPLSKVDCIRYINTLTPNIFNGYGTTETFWNSFLRPYNLPEGAGSVGGSCIDDEVRVVQIYDDKKAEPDEMIPHDSLTEGEIIIRSPEKTTYSYYNNDEMTKEKFYRGWMYTGDTGTWDDKWFVTVRGRKDDMMVVSGENIYPTQIEEAINEHPKVKDCIVTAVPDKIRGQAVAAYVIAEDSSLTVEDLSAFCAKSPMMSKYKRPRYFAIIDEIPRTATGKKMHYMMKKRAEGDVLSGILVKG</sequence>
<dbReference type="AlphaFoldDB" id="A0A7T3RF19"/>
<dbReference type="InterPro" id="IPR000873">
    <property type="entry name" value="AMP-dep_synth/lig_dom"/>
</dbReference>
<dbReference type="PANTHER" id="PTHR43201">
    <property type="entry name" value="ACYL-COA SYNTHETASE"/>
    <property type="match status" value="1"/>
</dbReference>
<dbReference type="InterPro" id="IPR042099">
    <property type="entry name" value="ANL_N_sf"/>
</dbReference>
<dbReference type="GO" id="GO:0006631">
    <property type="term" value="P:fatty acid metabolic process"/>
    <property type="evidence" value="ECO:0007669"/>
    <property type="project" value="TreeGrafter"/>
</dbReference>
<feature type="domain" description="AMP-binding enzyme C-terminal" evidence="4">
    <location>
        <begin position="454"/>
        <end position="530"/>
    </location>
</feature>
<protein>
    <submittedName>
        <fullName evidence="5">Acyl--CoA ligase</fullName>
    </submittedName>
</protein>
<gene>
    <name evidence="5" type="ORF">IWA51_04460</name>
</gene>
<keyword evidence="6" id="KW-1185">Reference proteome</keyword>
<proteinExistence type="inferred from homology"/>
<dbReference type="Gene3D" id="3.40.50.12780">
    <property type="entry name" value="N-terminal domain of ligase-like"/>
    <property type="match status" value="1"/>
</dbReference>
<feature type="domain" description="AMP-dependent synthetase/ligase" evidence="3">
    <location>
        <begin position="26"/>
        <end position="398"/>
    </location>
</feature>
<dbReference type="SUPFAM" id="SSF56801">
    <property type="entry name" value="Acetyl-CoA synthetase-like"/>
    <property type="match status" value="1"/>
</dbReference>
<evidence type="ECO:0000256" key="1">
    <source>
        <dbReference type="ARBA" id="ARBA00006432"/>
    </source>
</evidence>
<dbReference type="Pfam" id="PF00501">
    <property type="entry name" value="AMP-binding"/>
    <property type="match status" value="1"/>
</dbReference>
<evidence type="ECO:0000259" key="3">
    <source>
        <dbReference type="Pfam" id="PF00501"/>
    </source>
</evidence>
<organism evidence="5 6">
    <name type="scientific">Treponema peruense</name>
    <dbReference type="NCBI Taxonomy" id="2787628"/>
    <lineage>
        <taxon>Bacteria</taxon>
        <taxon>Pseudomonadati</taxon>
        <taxon>Spirochaetota</taxon>
        <taxon>Spirochaetia</taxon>
        <taxon>Spirochaetales</taxon>
        <taxon>Treponemataceae</taxon>
        <taxon>Treponema</taxon>
    </lineage>
</organism>
<name>A0A7T3RF19_9SPIR</name>
<dbReference type="InterPro" id="IPR025110">
    <property type="entry name" value="AMP-bd_C"/>
</dbReference>
<comment type="similarity">
    <text evidence="1">Belongs to the ATP-dependent AMP-binding enzyme family.</text>
</comment>
<dbReference type="KEGG" id="tper:IWA51_04460"/>
<dbReference type="Gene3D" id="3.30.300.30">
    <property type="match status" value="1"/>
</dbReference>
<evidence type="ECO:0000313" key="5">
    <source>
        <dbReference type="EMBL" id="QQA01864.1"/>
    </source>
</evidence>
<evidence type="ECO:0000256" key="2">
    <source>
        <dbReference type="ARBA" id="ARBA00022598"/>
    </source>
</evidence>
<dbReference type="InterPro" id="IPR045851">
    <property type="entry name" value="AMP-bd_C_sf"/>
</dbReference>
<dbReference type="GO" id="GO:0031956">
    <property type="term" value="F:medium-chain fatty acid-CoA ligase activity"/>
    <property type="evidence" value="ECO:0007669"/>
    <property type="project" value="TreeGrafter"/>
</dbReference>
<evidence type="ECO:0000313" key="6">
    <source>
        <dbReference type="Proteomes" id="UP000595224"/>
    </source>
</evidence>
<reference evidence="5 6" key="1">
    <citation type="submission" date="2020-11" db="EMBL/GenBank/DDBJ databases">
        <title>Treponema Peruensis nv. sp., first commensal Treponema isolated from human feces.</title>
        <authorList>
            <person name="Belkhou C."/>
            <person name="Raes J."/>
        </authorList>
    </citation>
    <scope>NUCLEOTIDE SEQUENCE [LARGE SCALE GENOMIC DNA]</scope>
    <source>
        <strain evidence="5 6">RCC2812</strain>
    </source>
</reference>
<dbReference type="EMBL" id="CP064936">
    <property type="protein sequence ID" value="QQA01864.1"/>
    <property type="molecule type" value="Genomic_DNA"/>
</dbReference>
<dbReference type="PANTHER" id="PTHR43201:SF5">
    <property type="entry name" value="MEDIUM-CHAIN ACYL-COA LIGASE ACSF2, MITOCHONDRIAL"/>
    <property type="match status" value="1"/>
</dbReference>
<evidence type="ECO:0000259" key="4">
    <source>
        <dbReference type="Pfam" id="PF13193"/>
    </source>
</evidence>
<dbReference type="Proteomes" id="UP000595224">
    <property type="component" value="Chromosome"/>
</dbReference>
<dbReference type="RefSeq" id="WP_177527311.1">
    <property type="nucleotide sequence ID" value="NZ_CBCSHE010000002.1"/>
</dbReference>
<accession>A0A7T3RF19</accession>
<keyword evidence="2 5" id="KW-0436">Ligase</keyword>
<dbReference type="Pfam" id="PF13193">
    <property type="entry name" value="AMP-binding_C"/>
    <property type="match status" value="1"/>
</dbReference>